<reference evidence="2" key="1">
    <citation type="submission" date="2021-03" db="EMBL/GenBank/DDBJ databases">
        <authorList>
            <person name="Bekaert M."/>
        </authorList>
    </citation>
    <scope>NUCLEOTIDE SEQUENCE</scope>
</reference>
<dbReference type="EMBL" id="CAJPWZ010002561">
    <property type="protein sequence ID" value="CAG2240460.1"/>
    <property type="molecule type" value="Genomic_DNA"/>
</dbReference>
<feature type="transmembrane region" description="Helical" evidence="1">
    <location>
        <begin position="20"/>
        <end position="38"/>
    </location>
</feature>
<dbReference type="OrthoDB" id="10297331at2759"/>
<keyword evidence="1" id="KW-0812">Transmembrane</keyword>
<keyword evidence="1" id="KW-0472">Membrane</keyword>
<keyword evidence="1" id="KW-1133">Transmembrane helix</keyword>
<sequence>MTSLRTTYPHTTVRSHLVLFYGEGLILLVIASTVLGSYQNDKKKSRPITYRQYCRDGDSIDKLFPDPFPFTCKPGPGKNVVCQTLYIEYTYRDCDVQVDDATSNGRSYRVNKGKVIVGFNSEDGGVTWNNIECSYTKCPTNTWRKQVDSTYYKGN</sequence>
<evidence type="ECO:0000313" key="2">
    <source>
        <dbReference type="EMBL" id="CAG2240460.1"/>
    </source>
</evidence>
<accession>A0A8S3U4J6</accession>
<keyword evidence="3" id="KW-1185">Reference proteome</keyword>
<evidence type="ECO:0000256" key="1">
    <source>
        <dbReference type="SAM" id="Phobius"/>
    </source>
</evidence>
<evidence type="ECO:0000313" key="3">
    <source>
        <dbReference type="Proteomes" id="UP000683360"/>
    </source>
</evidence>
<organism evidence="2 3">
    <name type="scientific">Mytilus edulis</name>
    <name type="common">Blue mussel</name>
    <dbReference type="NCBI Taxonomy" id="6550"/>
    <lineage>
        <taxon>Eukaryota</taxon>
        <taxon>Metazoa</taxon>
        <taxon>Spiralia</taxon>
        <taxon>Lophotrochozoa</taxon>
        <taxon>Mollusca</taxon>
        <taxon>Bivalvia</taxon>
        <taxon>Autobranchia</taxon>
        <taxon>Pteriomorphia</taxon>
        <taxon>Mytilida</taxon>
        <taxon>Mytiloidea</taxon>
        <taxon>Mytilidae</taxon>
        <taxon>Mytilinae</taxon>
        <taxon>Mytilus</taxon>
    </lineage>
</organism>
<protein>
    <submittedName>
        <fullName evidence="2">Uncharacterized protein</fullName>
    </submittedName>
</protein>
<proteinExistence type="predicted"/>
<gene>
    <name evidence="2" type="ORF">MEDL_52760</name>
</gene>
<dbReference type="AlphaFoldDB" id="A0A8S3U4J6"/>
<name>A0A8S3U4J6_MYTED</name>
<dbReference type="Proteomes" id="UP000683360">
    <property type="component" value="Unassembled WGS sequence"/>
</dbReference>
<comment type="caution">
    <text evidence="2">The sequence shown here is derived from an EMBL/GenBank/DDBJ whole genome shotgun (WGS) entry which is preliminary data.</text>
</comment>